<feature type="domain" description="GGDEF" evidence="3">
    <location>
        <begin position="180"/>
        <end position="312"/>
    </location>
</feature>
<dbReference type="NCBIfam" id="TIGR00254">
    <property type="entry name" value="GGDEF"/>
    <property type="match status" value="1"/>
</dbReference>
<evidence type="ECO:0000256" key="2">
    <source>
        <dbReference type="ARBA" id="ARBA00034247"/>
    </source>
</evidence>
<dbReference type="InterPro" id="IPR029016">
    <property type="entry name" value="GAF-like_dom_sf"/>
</dbReference>
<dbReference type="InterPro" id="IPR043128">
    <property type="entry name" value="Rev_trsase/Diguanyl_cyclase"/>
</dbReference>
<dbReference type="InterPro" id="IPR029787">
    <property type="entry name" value="Nucleotide_cyclase"/>
</dbReference>
<dbReference type="CDD" id="cd01949">
    <property type="entry name" value="GGDEF"/>
    <property type="match status" value="1"/>
</dbReference>
<dbReference type="InterPro" id="IPR050469">
    <property type="entry name" value="Diguanylate_Cyclase"/>
</dbReference>
<dbReference type="Pfam" id="PF01590">
    <property type="entry name" value="GAF"/>
    <property type="match status" value="1"/>
</dbReference>
<dbReference type="Pfam" id="PF00990">
    <property type="entry name" value="GGDEF"/>
    <property type="match status" value="1"/>
</dbReference>
<dbReference type="Gene3D" id="3.30.450.40">
    <property type="match status" value="1"/>
</dbReference>
<dbReference type="GO" id="GO:1902201">
    <property type="term" value="P:negative regulation of bacterial-type flagellum-dependent cell motility"/>
    <property type="evidence" value="ECO:0007669"/>
    <property type="project" value="TreeGrafter"/>
</dbReference>
<keyword evidence="5" id="KW-1185">Reference proteome</keyword>
<dbReference type="PROSITE" id="PS50887">
    <property type="entry name" value="GGDEF"/>
    <property type="match status" value="1"/>
</dbReference>
<organism evidence="4 5">
    <name type="scientific">Acuticoccus mangrovi</name>
    <dbReference type="NCBI Taxonomy" id="2796142"/>
    <lineage>
        <taxon>Bacteria</taxon>
        <taxon>Pseudomonadati</taxon>
        <taxon>Pseudomonadota</taxon>
        <taxon>Alphaproteobacteria</taxon>
        <taxon>Hyphomicrobiales</taxon>
        <taxon>Amorphaceae</taxon>
        <taxon>Acuticoccus</taxon>
    </lineage>
</organism>
<comment type="catalytic activity">
    <reaction evidence="2">
        <text>2 GTP = 3',3'-c-di-GMP + 2 diphosphate</text>
        <dbReference type="Rhea" id="RHEA:24898"/>
        <dbReference type="ChEBI" id="CHEBI:33019"/>
        <dbReference type="ChEBI" id="CHEBI:37565"/>
        <dbReference type="ChEBI" id="CHEBI:58805"/>
        <dbReference type="EC" id="2.7.7.65"/>
    </reaction>
</comment>
<gene>
    <name evidence="4" type="ORF">JCR33_09470</name>
</gene>
<dbReference type="GO" id="GO:0043709">
    <property type="term" value="P:cell adhesion involved in single-species biofilm formation"/>
    <property type="evidence" value="ECO:0007669"/>
    <property type="project" value="TreeGrafter"/>
</dbReference>
<reference evidence="4" key="1">
    <citation type="submission" date="2020-12" db="EMBL/GenBank/DDBJ databases">
        <title>Bacterial taxonomy.</title>
        <authorList>
            <person name="Pan X."/>
        </authorList>
    </citation>
    <scope>NUCLEOTIDE SEQUENCE</scope>
    <source>
        <strain evidence="4">B2012</strain>
    </source>
</reference>
<dbReference type="SUPFAM" id="SSF55073">
    <property type="entry name" value="Nucleotide cyclase"/>
    <property type="match status" value="1"/>
</dbReference>
<dbReference type="GO" id="GO:0005886">
    <property type="term" value="C:plasma membrane"/>
    <property type="evidence" value="ECO:0007669"/>
    <property type="project" value="TreeGrafter"/>
</dbReference>
<dbReference type="Proteomes" id="UP000609531">
    <property type="component" value="Unassembled WGS sequence"/>
</dbReference>
<dbReference type="SMART" id="SM00267">
    <property type="entry name" value="GGDEF"/>
    <property type="match status" value="1"/>
</dbReference>
<protein>
    <recommendedName>
        <fullName evidence="1">diguanylate cyclase</fullName>
        <ecNumber evidence="1">2.7.7.65</ecNumber>
    </recommendedName>
</protein>
<dbReference type="PANTHER" id="PTHR45138:SF9">
    <property type="entry name" value="DIGUANYLATE CYCLASE DGCM-RELATED"/>
    <property type="match status" value="1"/>
</dbReference>
<dbReference type="Gene3D" id="3.30.70.270">
    <property type="match status" value="1"/>
</dbReference>
<accession>A0A934IQT7</accession>
<dbReference type="InterPro" id="IPR000160">
    <property type="entry name" value="GGDEF_dom"/>
</dbReference>
<dbReference type="EC" id="2.7.7.65" evidence="1"/>
<dbReference type="GO" id="GO:0052621">
    <property type="term" value="F:diguanylate cyclase activity"/>
    <property type="evidence" value="ECO:0007669"/>
    <property type="project" value="UniProtKB-EC"/>
</dbReference>
<evidence type="ECO:0000256" key="1">
    <source>
        <dbReference type="ARBA" id="ARBA00012528"/>
    </source>
</evidence>
<proteinExistence type="predicted"/>
<name>A0A934IQT7_9HYPH</name>
<evidence type="ECO:0000313" key="5">
    <source>
        <dbReference type="Proteomes" id="UP000609531"/>
    </source>
</evidence>
<dbReference type="SUPFAM" id="SSF55781">
    <property type="entry name" value="GAF domain-like"/>
    <property type="match status" value="1"/>
</dbReference>
<evidence type="ECO:0000259" key="3">
    <source>
        <dbReference type="PROSITE" id="PS50887"/>
    </source>
</evidence>
<dbReference type="InterPro" id="IPR003018">
    <property type="entry name" value="GAF"/>
</dbReference>
<comment type="caution">
    <text evidence="4">The sequence shown here is derived from an EMBL/GenBank/DDBJ whole genome shotgun (WGS) entry which is preliminary data.</text>
</comment>
<dbReference type="SMART" id="SM00065">
    <property type="entry name" value="GAF"/>
    <property type="match status" value="1"/>
</dbReference>
<dbReference type="PANTHER" id="PTHR45138">
    <property type="entry name" value="REGULATORY COMPONENTS OF SENSORY TRANSDUCTION SYSTEM"/>
    <property type="match status" value="1"/>
</dbReference>
<dbReference type="RefSeq" id="WP_198881816.1">
    <property type="nucleotide sequence ID" value="NZ_JAEKJA010000007.1"/>
</dbReference>
<dbReference type="AlphaFoldDB" id="A0A934IQT7"/>
<sequence length="351" mass="37995">MAALSRLAILDTDSEPTYDHITRVARALMQTPIAAVSLVDQDRTWYKSVDGIDLSEMKRRSSFCDTTIRRREPLVVLDALTDKNFADSALVASPPHVRSYVGVPLKLADGFTVGTLCAMDVVPRTFQMGQIKALRELAVCVENEFELRLKASLDPLTGFLGRTAFFSCIEAAQRQVNEGLCATLAILDLDHFKRINDTLGHAVGDEVLRTVAATCSTAFDAHVDIGRLGGEELGLLFSRRTGKAAASQLAGLARRIASLSFDGHPYLRVTASFGVGSLIAGETSLTAPLRRADAALYRAKASGRNQVCVFDEDSDDTKSAPATLPYLRQPRVRDLERIPAPLVGATGSLMV</sequence>
<evidence type="ECO:0000313" key="4">
    <source>
        <dbReference type="EMBL" id="MBJ3775914.1"/>
    </source>
</evidence>
<dbReference type="EMBL" id="JAEKJA010000007">
    <property type="protein sequence ID" value="MBJ3775914.1"/>
    <property type="molecule type" value="Genomic_DNA"/>
</dbReference>